<dbReference type="Pfam" id="PF08386">
    <property type="entry name" value="Abhydrolase_4"/>
    <property type="match status" value="1"/>
</dbReference>
<feature type="transmembrane region" description="Helical" evidence="2">
    <location>
        <begin position="620"/>
        <end position="640"/>
    </location>
</feature>
<evidence type="ECO:0000313" key="6">
    <source>
        <dbReference type="EMBL" id="MBS7233710.1"/>
    </source>
</evidence>
<keyword evidence="2" id="KW-0812">Transmembrane</keyword>
<name>A0ABS5PIR0_9FLAO</name>
<dbReference type="GO" id="GO:0016787">
    <property type="term" value="F:hydrolase activity"/>
    <property type="evidence" value="ECO:0007669"/>
    <property type="project" value="UniProtKB-KW"/>
</dbReference>
<dbReference type="InterPro" id="IPR029058">
    <property type="entry name" value="AB_hydrolase_fold"/>
</dbReference>
<dbReference type="Proteomes" id="UP000722625">
    <property type="component" value="Unassembled WGS sequence"/>
</dbReference>
<keyword evidence="3" id="KW-0732">Signal</keyword>
<feature type="transmembrane region" description="Helical" evidence="2">
    <location>
        <begin position="513"/>
        <end position="538"/>
    </location>
</feature>
<dbReference type="PANTHER" id="PTHR43722">
    <property type="entry name" value="PROLINE IMINOPEPTIDASE"/>
    <property type="match status" value="1"/>
</dbReference>
<feature type="transmembrane region" description="Helical" evidence="2">
    <location>
        <begin position="592"/>
        <end position="613"/>
    </location>
</feature>
<keyword evidence="2" id="KW-0472">Membrane</keyword>
<evidence type="ECO:0000256" key="1">
    <source>
        <dbReference type="ARBA" id="ARBA00021843"/>
    </source>
</evidence>
<sequence length="646" mass="73048">MKNLIRLFLLLTIFPAYLFSQSNDVMIEKTTSFYPDQKSINEQDIKWNYLIVPENWDKPEGKKIKIAVVVLKNSSNKKDTCPIVYIEGGPGSGDIKGIQGWINHPLRKNNDIVLIDIRGTGFSLPKFCPDLGKKFLEILAKNQTSKIDEQQKVLAAIACKDDLIKRGIDLNAYNSKSISRDLNALKKALKYENWNVYAVSYGTYVAQVYANDFPEDIKTLILDSSISDISQYYNQNTDNYINSLKKVFEECKNDPACNKQYPDLEKKYYNTIAKLTQNPITVPADKKKIPSGKFTYNAEDFKIAVQQCLYQKKLIEVLPLLITEFDKGNKNTLGAMVTAFSGGLGLDYGLYYCISCNEVIPNNSIVSFDLNASKYKDLKGGLSFYKSDFLVCNQWNLNRNKSNITAYDLSDLSKLNVPVLIFSGEFDPITPASNGTSIVKKFKNAFLVTVRAAGHVPAFSKFGSKTIGAFLNNPKQKPNVSELKANSKIDFVKDIKINSGISNFANALNEFNFLFLAPFLMAVIITLVTFFSFIYLLIKKKNTGINRLMQILILVSAFLAIFIITGFVITIINVADLNFYILAFGIPEKYEFLLLVQLIFILFTFLSVFYFLLKIKSISNATVILTILFSFVLIIVYFQYWGFLIL</sequence>
<feature type="transmembrane region" description="Helical" evidence="2">
    <location>
        <begin position="550"/>
        <end position="572"/>
    </location>
</feature>
<feature type="domain" description="AB hydrolase-1" evidence="4">
    <location>
        <begin position="82"/>
        <end position="243"/>
    </location>
</feature>
<evidence type="ECO:0000313" key="7">
    <source>
        <dbReference type="Proteomes" id="UP000722625"/>
    </source>
</evidence>
<dbReference type="RefSeq" id="WP_213306743.1">
    <property type="nucleotide sequence ID" value="NZ_JAGYVZ010000031.1"/>
</dbReference>
<keyword evidence="2" id="KW-1133">Transmembrane helix</keyword>
<evidence type="ECO:0000259" key="5">
    <source>
        <dbReference type="Pfam" id="PF08386"/>
    </source>
</evidence>
<organism evidence="6 7">
    <name type="scientific">Flavobacterium psychroterrae</name>
    <dbReference type="NCBI Taxonomy" id="2133767"/>
    <lineage>
        <taxon>Bacteria</taxon>
        <taxon>Pseudomonadati</taxon>
        <taxon>Bacteroidota</taxon>
        <taxon>Flavobacteriia</taxon>
        <taxon>Flavobacteriales</taxon>
        <taxon>Flavobacteriaceae</taxon>
        <taxon>Flavobacterium</taxon>
    </lineage>
</organism>
<comment type="caution">
    <text evidence="6">The sequence shown here is derived from an EMBL/GenBank/DDBJ whole genome shotgun (WGS) entry which is preliminary data.</text>
</comment>
<keyword evidence="6" id="KW-0378">Hydrolase</keyword>
<keyword evidence="7" id="KW-1185">Reference proteome</keyword>
<feature type="signal peptide" evidence="3">
    <location>
        <begin position="1"/>
        <end position="18"/>
    </location>
</feature>
<evidence type="ECO:0000259" key="4">
    <source>
        <dbReference type="Pfam" id="PF00561"/>
    </source>
</evidence>
<evidence type="ECO:0000256" key="2">
    <source>
        <dbReference type="SAM" id="Phobius"/>
    </source>
</evidence>
<accession>A0ABS5PIR0</accession>
<dbReference type="SUPFAM" id="SSF53474">
    <property type="entry name" value="alpha/beta-Hydrolases"/>
    <property type="match status" value="1"/>
</dbReference>
<dbReference type="Gene3D" id="3.40.50.1820">
    <property type="entry name" value="alpha/beta hydrolase"/>
    <property type="match status" value="2"/>
</dbReference>
<dbReference type="InterPro" id="IPR013595">
    <property type="entry name" value="Pept_S33_TAP-like_C"/>
</dbReference>
<dbReference type="Pfam" id="PF00561">
    <property type="entry name" value="Abhydrolase_1"/>
    <property type="match status" value="1"/>
</dbReference>
<feature type="domain" description="Peptidase S33 tripeptidyl aminopeptidase-like C-terminal" evidence="5">
    <location>
        <begin position="387"/>
        <end position="476"/>
    </location>
</feature>
<evidence type="ECO:0000256" key="3">
    <source>
        <dbReference type="SAM" id="SignalP"/>
    </source>
</evidence>
<dbReference type="InterPro" id="IPR005944">
    <property type="entry name" value="Pro_iminopeptidase"/>
</dbReference>
<dbReference type="EMBL" id="JAGYVZ010000031">
    <property type="protein sequence ID" value="MBS7233710.1"/>
    <property type="molecule type" value="Genomic_DNA"/>
</dbReference>
<protein>
    <recommendedName>
        <fullName evidence="1">Proline iminopeptidase</fullName>
    </recommendedName>
</protein>
<gene>
    <name evidence="6" type="ORF">KHA90_22090</name>
</gene>
<dbReference type="PANTHER" id="PTHR43722:SF1">
    <property type="entry name" value="PROLINE IMINOPEPTIDASE"/>
    <property type="match status" value="1"/>
</dbReference>
<proteinExistence type="predicted"/>
<reference evidence="6 7" key="1">
    <citation type="journal article" date="2018" name="Int. J. Syst. Evol. Microbiol.">
        <title>Flavobacterium chryseum sp. nov. and Flavobacterium psychroterrae sp. nov., novel environmental bacteria isolated from Antarctica.</title>
        <authorList>
            <person name="Kralova S."/>
            <person name="Svec P."/>
            <person name="Busse H.J."/>
            <person name="Stankova E."/>
            <person name="Vaczi P."/>
            <person name="Sedlacek I."/>
        </authorList>
    </citation>
    <scope>NUCLEOTIDE SEQUENCE [LARGE SCALE GENOMIC DNA]</scope>
    <source>
        <strain evidence="6 7">CCM 8827</strain>
    </source>
</reference>
<feature type="chain" id="PRO_5045993095" description="Proline iminopeptidase" evidence="3">
    <location>
        <begin position="19"/>
        <end position="646"/>
    </location>
</feature>
<dbReference type="InterPro" id="IPR000073">
    <property type="entry name" value="AB_hydrolase_1"/>
</dbReference>